<dbReference type="KEGG" id="ffu:CLAFUR5_12486"/>
<evidence type="ECO:0000313" key="1">
    <source>
        <dbReference type="EMBL" id="UJO23029.1"/>
    </source>
</evidence>
<dbReference type="EMBL" id="CP090172">
    <property type="protein sequence ID" value="UJO23029.1"/>
    <property type="molecule type" value="Genomic_DNA"/>
</dbReference>
<keyword evidence="2" id="KW-1185">Reference proteome</keyword>
<sequence length="318" mass="36626">MADNHYHWLWEPIRNIIEMHDKKRSKKGDNRVFTTFTMSVFIFREGRLLLLQPTDTPGWTVPSRSVRRLDNEGRGCEGLVLQMFYDAIRTKTLDHIQFIDLAIPDATKSIAEISATELHMNVLLSVPEDLSLDGDSLPYLPGQWQDLQWADHATAVSLEIENPKRERLRAAFHQYTAIANAHRRFAQGHDATQLYATAYNSCKLARELKNVWYGGARVDHILVAVKTREPEAGLFLIWKIDDILAKKFHDGTYTKVVVALGYEGGQYPEERMNLVGEFQRGSGILRQNIGLHLMLEEEVRLKISWRTWSRTLYFKGSD</sequence>
<reference evidence="1" key="2">
    <citation type="journal article" date="2022" name="Microb. Genom.">
        <title>A chromosome-scale genome assembly of the tomato pathogen Cladosporium fulvum reveals a compartmentalized genome architecture and the presence of a dispensable chromosome.</title>
        <authorList>
            <person name="Zaccaron A.Z."/>
            <person name="Chen L.H."/>
            <person name="Samaras A."/>
            <person name="Stergiopoulos I."/>
        </authorList>
    </citation>
    <scope>NUCLEOTIDE SEQUENCE</scope>
    <source>
        <strain evidence="1">Race5_Kim</strain>
    </source>
</reference>
<dbReference type="RefSeq" id="XP_047767395.1">
    <property type="nucleotide sequence ID" value="XM_047911634.1"/>
</dbReference>
<accession>A0A9Q8PIH4</accession>
<name>A0A9Q8PIH4_PASFU</name>
<organism evidence="1 2">
    <name type="scientific">Passalora fulva</name>
    <name type="common">Tomato leaf mold</name>
    <name type="synonym">Cladosporium fulvum</name>
    <dbReference type="NCBI Taxonomy" id="5499"/>
    <lineage>
        <taxon>Eukaryota</taxon>
        <taxon>Fungi</taxon>
        <taxon>Dikarya</taxon>
        <taxon>Ascomycota</taxon>
        <taxon>Pezizomycotina</taxon>
        <taxon>Dothideomycetes</taxon>
        <taxon>Dothideomycetidae</taxon>
        <taxon>Mycosphaerellales</taxon>
        <taxon>Mycosphaerellaceae</taxon>
        <taxon>Fulvia</taxon>
    </lineage>
</organism>
<gene>
    <name evidence="1" type="ORF">CLAFUR5_12486</name>
</gene>
<proteinExistence type="predicted"/>
<dbReference type="GeneID" id="71992364"/>
<dbReference type="AlphaFoldDB" id="A0A9Q8PIH4"/>
<evidence type="ECO:0000313" key="2">
    <source>
        <dbReference type="Proteomes" id="UP000756132"/>
    </source>
</evidence>
<reference evidence="1" key="1">
    <citation type="submission" date="2021-12" db="EMBL/GenBank/DDBJ databases">
        <authorList>
            <person name="Zaccaron A."/>
            <person name="Stergiopoulos I."/>
        </authorList>
    </citation>
    <scope>NUCLEOTIDE SEQUENCE</scope>
    <source>
        <strain evidence="1">Race5_Kim</strain>
    </source>
</reference>
<protein>
    <submittedName>
        <fullName evidence="1">Uncharacterized protein</fullName>
    </submittedName>
</protein>
<dbReference type="Proteomes" id="UP000756132">
    <property type="component" value="Chromosome 10"/>
</dbReference>